<keyword evidence="2" id="KW-1185">Reference proteome</keyword>
<dbReference type="InterPro" id="IPR018247">
    <property type="entry name" value="EF_Hand_1_Ca_BS"/>
</dbReference>
<gene>
    <name evidence="1" type="ORF">GCM10022392_33910</name>
</gene>
<organism evidence="1 2">
    <name type="scientific">Mucilaginibacter panaciglaebae</name>
    <dbReference type="NCBI Taxonomy" id="502331"/>
    <lineage>
        <taxon>Bacteria</taxon>
        <taxon>Pseudomonadati</taxon>
        <taxon>Bacteroidota</taxon>
        <taxon>Sphingobacteriia</taxon>
        <taxon>Sphingobacteriales</taxon>
        <taxon>Sphingobacteriaceae</taxon>
        <taxon>Mucilaginibacter</taxon>
    </lineage>
</organism>
<comment type="caution">
    <text evidence="1">The sequence shown here is derived from an EMBL/GenBank/DDBJ whole genome shotgun (WGS) entry which is preliminary data.</text>
</comment>
<dbReference type="EMBL" id="BAABCV010000017">
    <property type="protein sequence ID" value="GAA4105311.1"/>
    <property type="molecule type" value="Genomic_DNA"/>
</dbReference>
<evidence type="ECO:0000313" key="1">
    <source>
        <dbReference type="EMBL" id="GAA4105311.1"/>
    </source>
</evidence>
<dbReference type="PROSITE" id="PS00018">
    <property type="entry name" value="EF_HAND_1"/>
    <property type="match status" value="1"/>
</dbReference>
<evidence type="ECO:0008006" key="3">
    <source>
        <dbReference type="Google" id="ProtNLM"/>
    </source>
</evidence>
<protein>
    <recommendedName>
        <fullName evidence="3">EF-hand domain-containing protein</fullName>
    </recommendedName>
</protein>
<proteinExistence type="predicted"/>
<evidence type="ECO:0000313" key="2">
    <source>
        <dbReference type="Proteomes" id="UP001500841"/>
    </source>
</evidence>
<sequence>MFDRVYFLRIDAELQKKRLTSPDRPTPLMDVNDDGFITWGDWFEQMAKEKNIPFIEADQTPEQIFRIISHK</sequence>
<name>A0ABP7X6C1_9SPHI</name>
<reference evidence="2" key="1">
    <citation type="journal article" date="2019" name="Int. J. Syst. Evol. Microbiol.">
        <title>The Global Catalogue of Microorganisms (GCM) 10K type strain sequencing project: providing services to taxonomists for standard genome sequencing and annotation.</title>
        <authorList>
            <consortium name="The Broad Institute Genomics Platform"/>
            <consortium name="The Broad Institute Genome Sequencing Center for Infectious Disease"/>
            <person name="Wu L."/>
            <person name="Ma J."/>
        </authorList>
    </citation>
    <scope>NUCLEOTIDE SEQUENCE [LARGE SCALE GENOMIC DNA]</scope>
    <source>
        <strain evidence="2">JCM 17085</strain>
    </source>
</reference>
<dbReference type="Proteomes" id="UP001500841">
    <property type="component" value="Unassembled WGS sequence"/>
</dbReference>
<accession>A0ABP7X6C1</accession>